<proteinExistence type="predicted"/>
<gene>
    <name evidence="3" type="ORF">Tco_1123687</name>
</gene>
<dbReference type="Proteomes" id="UP001151760">
    <property type="component" value="Unassembled WGS sequence"/>
</dbReference>
<evidence type="ECO:0000313" key="4">
    <source>
        <dbReference type="Proteomes" id="UP001151760"/>
    </source>
</evidence>
<evidence type="ECO:0000259" key="1">
    <source>
        <dbReference type="Pfam" id="PF13976"/>
    </source>
</evidence>
<evidence type="ECO:0000259" key="2">
    <source>
        <dbReference type="Pfam" id="PF22936"/>
    </source>
</evidence>
<dbReference type="InterPro" id="IPR025724">
    <property type="entry name" value="GAG-pre-integrase_dom"/>
</dbReference>
<dbReference type="Pfam" id="PF22936">
    <property type="entry name" value="Pol_BBD"/>
    <property type="match status" value="1"/>
</dbReference>
<dbReference type="Pfam" id="PF13976">
    <property type="entry name" value="gag_pre-integrs"/>
    <property type="match status" value="1"/>
</dbReference>
<feature type="domain" description="GAG-pre-integrase" evidence="1">
    <location>
        <begin position="116"/>
        <end position="171"/>
    </location>
</feature>
<dbReference type="InterPro" id="IPR054722">
    <property type="entry name" value="PolX-like_BBD"/>
</dbReference>
<reference evidence="3" key="1">
    <citation type="journal article" date="2022" name="Int. J. Mol. Sci.">
        <title>Draft Genome of Tanacetum Coccineum: Genomic Comparison of Closely Related Tanacetum-Family Plants.</title>
        <authorList>
            <person name="Yamashiro T."/>
            <person name="Shiraishi A."/>
            <person name="Nakayama K."/>
            <person name="Satake H."/>
        </authorList>
    </citation>
    <scope>NUCLEOTIDE SEQUENCE</scope>
</reference>
<dbReference type="EMBL" id="BQNB010021520">
    <property type="protein sequence ID" value="GJU07257.1"/>
    <property type="molecule type" value="Genomic_DNA"/>
</dbReference>
<protein>
    <submittedName>
        <fullName evidence="3">Ribonuclease H-like domain-containing protein</fullName>
    </submittedName>
</protein>
<name>A0ABQ5J409_9ASTR</name>
<organism evidence="3 4">
    <name type="scientific">Tanacetum coccineum</name>
    <dbReference type="NCBI Taxonomy" id="301880"/>
    <lineage>
        <taxon>Eukaryota</taxon>
        <taxon>Viridiplantae</taxon>
        <taxon>Streptophyta</taxon>
        <taxon>Embryophyta</taxon>
        <taxon>Tracheophyta</taxon>
        <taxon>Spermatophyta</taxon>
        <taxon>Magnoliopsida</taxon>
        <taxon>eudicotyledons</taxon>
        <taxon>Gunneridae</taxon>
        <taxon>Pentapetalae</taxon>
        <taxon>asterids</taxon>
        <taxon>campanulids</taxon>
        <taxon>Asterales</taxon>
        <taxon>Asteraceae</taxon>
        <taxon>Asteroideae</taxon>
        <taxon>Anthemideae</taxon>
        <taxon>Anthemidinae</taxon>
        <taxon>Tanacetum</taxon>
    </lineage>
</organism>
<accession>A0ABQ5J409</accession>
<keyword evidence="4" id="KW-1185">Reference proteome</keyword>
<evidence type="ECO:0000313" key="3">
    <source>
        <dbReference type="EMBL" id="GJU07257.1"/>
    </source>
</evidence>
<reference evidence="3" key="2">
    <citation type="submission" date="2022-01" db="EMBL/GenBank/DDBJ databases">
        <authorList>
            <person name="Yamashiro T."/>
            <person name="Shiraishi A."/>
            <person name="Satake H."/>
            <person name="Nakayama K."/>
        </authorList>
    </citation>
    <scope>NUCLEOTIDE SEQUENCE</scope>
</reference>
<sequence>MDLQDQEVIDSGCSRHMTRIMSYLTDYEEIDRGYAPFGGNPKGGKITNKGTIKTGNLDFENVYFVKELKFNRFSVSQMCDKKNNVLFNDTKCIVLSPNFKLTDESQVLLKVPRKNNMYSVDLKNIVPKGGLTCLFAKATSDESKLWHRRLGHINFKTMNKLVKGNLVSPKPMLLVKRESNIELDSGDGGVLALTGDEDPTNKDRDIGIGDSTGVSVSLGDEIFSEEIVIILEIEVKQLVEQ</sequence>
<comment type="caution">
    <text evidence="3">The sequence shown here is derived from an EMBL/GenBank/DDBJ whole genome shotgun (WGS) entry which is preliminary data.</text>
</comment>
<feature type="domain" description="Retrovirus-related Pol polyprotein from transposon TNT 1-94-like beta-barrel" evidence="2">
    <location>
        <begin position="8"/>
        <end position="81"/>
    </location>
</feature>